<dbReference type="AlphaFoldDB" id="A0A2A4X6B8"/>
<dbReference type="Proteomes" id="UP000218775">
    <property type="component" value="Unassembled WGS sequence"/>
</dbReference>
<dbReference type="EMBL" id="NVUK01000008">
    <property type="protein sequence ID" value="PCI78178.1"/>
    <property type="molecule type" value="Genomic_DNA"/>
</dbReference>
<sequence length="149" mass="17065">MLCERKTETIMPALYPLSLSSFESSDKYTLFHLHCNNITFPLFSPPLPLSKNDIYNPHEKTSLLSLTYLLPKVLSAKWLQAVFYACNNNIFSVKIYLSHKNDNMDNVTELDIKPSDALVLSLIENIDLYCTDTLVQTLEKEYSSLNSLH</sequence>
<accession>A0A2A4X6B8</accession>
<organism evidence="1 2">
    <name type="scientific">Aerophobetes bacterium</name>
    <dbReference type="NCBI Taxonomy" id="2030807"/>
    <lineage>
        <taxon>Bacteria</taxon>
        <taxon>Candidatus Aerophobota</taxon>
    </lineage>
</organism>
<evidence type="ECO:0000313" key="2">
    <source>
        <dbReference type="Proteomes" id="UP000218775"/>
    </source>
</evidence>
<dbReference type="SUPFAM" id="SSF103256">
    <property type="entry name" value="Hypothetical protein TM0160"/>
    <property type="match status" value="1"/>
</dbReference>
<protein>
    <submittedName>
        <fullName evidence="1">Uncharacterized protein</fullName>
    </submittedName>
</protein>
<comment type="caution">
    <text evidence="1">The sequence shown here is derived from an EMBL/GenBank/DDBJ whole genome shotgun (WGS) entry which is preliminary data.</text>
</comment>
<gene>
    <name evidence="1" type="ORF">COB21_01540</name>
</gene>
<dbReference type="GO" id="GO:0004518">
    <property type="term" value="F:nuclease activity"/>
    <property type="evidence" value="ECO:0007669"/>
    <property type="project" value="InterPro"/>
</dbReference>
<evidence type="ECO:0000313" key="1">
    <source>
        <dbReference type="EMBL" id="PCI78178.1"/>
    </source>
</evidence>
<dbReference type="Gene3D" id="3.10.690.10">
    <property type="entry name" value="Bifunctional nuclease domain"/>
    <property type="match status" value="1"/>
</dbReference>
<proteinExistence type="predicted"/>
<dbReference type="InterPro" id="IPR036104">
    <property type="entry name" value="BFN_sf"/>
</dbReference>
<name>A0A2A4X6B8_UNCAE</name>
<reference evidence="2" key="1">
    <citation type="submission" date="2017-08" db="EMBL/GenBank/DDBJ databases">
        <title>A dynamic microbial community with high functional redundancy inhabits the cold, oxic subseafloor aquifer.</title>
        <authorList>
            <person name="Tully B.J."/>
            <person name="Wheat C.G."/>
            <person name="Glazer B.T."/>
            <person name="Huber J.A."/>
        </authorList>
    </citation>
    <scope>NUCLEOTIDE SEQUENCE [LARGE SCALE GENOMIC DNA]</scope>
</reference>